<dbReference type="HOGENOM" id="CLU_2359570_0_0_1"/>
<proteinExistence type="predicted"/>
<name>M2S5B1_COCSN</name>
<reference evidence="3" key="2">
    <citation type="journal article" date="2013" name="PLoS Genet.">
        <title>Comparative genome structure, secondary metabolite, and effector coding capacity across Cochliobolus pathogens.</title>
        <authorList>
            <person name="Condon B.J."/>
            <person name="Leng Y."/>
            <person name="Wu D."/>
            <person name="Bushley K.E."/>
            <person name="Ohm R.A."/>
            <person name="Otillar R."/>
            <person name="Martin J."/>
            <person name="Schackwitz W."/>
            <person name="Grimwood J."/>
            <person name="MohdZainudin N."/>
            <person name="Xue C."/>
            <person name="Wang R."/>
            <person name="Manning V.A."/>
            <person name="Dhillon B."/>
            <person name="Tu Z.J."/>
            <person name="Steffenson B.J."/>
            <person name="Salamov A."/>
            <person name="Sun H."/>
            <person name="Lowry S."/>
            <person name="LaButti K."/>
            <person name="Han J."/>
            <person name="Copeland A."/>
            <person name="Lindquist E."/>
            <person name="Barry K."/>
            <person name="Schmutz J."/>
            <person name="Baker S.E."/>
            <person name="Ciuffetti L.M."/>
            <person name="Grigoriev I.V."/>
            <person name="Zhong S."/>
            <person name="Turgeon B.G."/>
        </authorList>
    </citation>
    <scope>NUCLEOTIDE SEQUENCE [LARGE SCALE GENOMIC DNA]</scope>
    <source>
        <strain evidence="3">ND90Pr / ATCC 201652</strain>
    </source>
</reference>
<organism evidence="2 3">
    <name type="scientific">Cochliobolus sativus (strain ND90Pr / ATCC 201652)</name>
    <name type="common">Common root rot and spot blotch fungus</name>
    <name type="synonym">Bipolaris sorokiniana</name>
    <dbReference type="NCBI Taxonomy" id="665912"/>
    <lineage>
        <taxon>Eukaryota</taxon>
        <taxon>Fungi</taxon>
        <taxon>Dikarya</taxon>
        <taxon>Ascomycota</taxon>
        <taxon>Pezizomycotina</taxon>
        <taxon>Dothideomycetes</taxon>
        <taxon>Pleosporomycetidae</taxon>
        <taxon>Pleosporales</taxon>
        <taxon>Pleosporineae</taxon>
        <taxon>Pleosporaceae</taxon>
        <taxon>Bipolaris</taxon>
    </lineage>
</organism>
<accession>M2S5B1</accession>
<protein>
    <recommendedName>
        <fullName evidence="4">Transmembrane protein</fullName>
    </recommendedName>
</protein>
<gene>
    <name evidence="2" type="ORF">COCSADRAFT_38308</name>
</gene>
<evidence type="ECO:0000313" key="2">
    <source>
        <dbReference type="EMBL" id="EMD62353.1"/>
    </source>
</evidence>
<dbReference type="AlphaFoldDB" id="M2S5B1"/>
<keyword evidence="1" id="KW-0472">Membrane</keyword>
<dbReference type="EMBL" id="KB445646">
    <property type="protein sequence ID" value="EMD62353.1"/>
    <property type="molecule type" value="Genomic_DNA"/>
</dbReference>
<dbReference type="GeneID" id="19139221"/>
<evidence type="ECO:0000256" key="1">
    <source>
        <dbReference type="SAM" id="Phobius"/>
    </source>
</evidence>
<keyword evidence="1" id="KW-1133">Transmembrane helix</keyword>
<dbReference type="KEGG" id="bsc:COCSADRAFT_38308"/>
<evidence type="ECO:0008006" key="4">
    <source>
        <dbReference type="Google" id="ProtNLM"/>
    </source>
</evidence>
<dbReference type="Proteomes" id="UP000016934">
    <property type="component" value="Unassembled WGS sequence"/>
</dbReference>
<dbReference type="RefSeq" id="XP_007701587.1">
    <property type="nucleotide sequence ID" value="XM_007703397.1"/>
</dbReference>
<keyword evidence="3" id="KW-1185">Reference proteome</keyword>
<keyword evidence="1" id="KW-0812">Transmembrane</keyword>
<reference evidence="2 3" key="1">
    <citation type="journal article" date="2012" name="PLoS Pathog.">
        <title>Diverse lifestyles and strategies of plant pathogenesis encoded in the genomes of eighteen Dothideomycetes fungi.</title>
        <authorList>
            <person name="Ohm R.A."/>
            <person name="Feau N."/>
            <person name="Henrissat B."/>
            <person name="Schoch C.L."/>
            <person name="Horwitz B.A."/>
            <person name="Barry K.W."/>
            <person name="Condon B.J."/>
            <person name="Copeland A.C."/>
            <person name="Dhillon B."/>
            <person name="Glaser F."/>
            <person name="Hesse C.N."/>
            <person name="Kosti I."/>
            <person name="LaButti K."/>
            <person name="Lindquist E.A."/>
            <person name="Lucas S."/>
            <person name="Salamov A.A."/>
            <person name="Bradshaw R.E."/>
            <person name="Ciuffetti L."/>
            <person name="Hamelin R.C."/>
            <person name="Kema G.H.J."/>
            <person name="Lawrence C."/>
            <person name="Scott J.A."/>
            <person name="Spatafora J.W."/>
            <person name="Turgeon B.G."/>
            <person name="de Wit P.J.G.M."/>
            <person name="Zhong S."/>
            <person name="Goodwin S.B."/>
            <person name="Grigoriev I.V."/>
        </authorList>
    </citation>
    <scope>NUCLEOTIDE SEQUENCE [LARGE SCALE GENOMIC DNA]</scope>
    <source>
        <strain evidence="3">ND90Pr / ATCC 201652</strain>
    </source>
</reference>
<feature type="transmembrane region" description="Helical" evidence="1">
    <location>
        <begin position="21"/>
        <end position="39"/>
    </location>
</feature>
<sequence>MNRISKAEGEASFRLFASPRRSCFFVVASISPTVLIFVFTSPNPFITTTFFLVFTNDTSIHFVPSSLRTASSFFFTEPLSRYTLTTILSPIQGGLH</sequence>
<evidence type="ECO:0000313" key="3">
    <source>
        <dbReference type="Proteomes" id="UP000016934"/>
    </source>
</evidence>